<evidence type="ECO:0000313" key="13">
    <source>
        <dbReference type="Proteomes" id="UP000831120"/>
    </source>
</evidence>
<dbReference type="InterPro" id="IPR037143">
    <property type="entry name" value="4-PPantetheinyl_Trfase_dom_sf"/>
</dbReference>
<name>A0A1J0LSN4_THEBO</name>
<comment type="subcellular location">
    <subcellularLocation>
        <location evidence="8">Cytoplasm</location>
    </subcellularLocation>
</comment>
<dbReference type="OrthoDB" id="517356at2"/>
<evidence type="ECO:0000256" key="3">
    <source>
        <dbReference type="ARBA" id="ARBA00022723"/>
    </source>
</evidence>
<reference evidence="10" key="2">
    <citation type="journal article" date="2017" name="Stand. Genomic Sci.">
        <title>Complete genome sequence of Thermus brockianus GE-1 reveals key enzymes of xylan/xylose metabolism.</title>
        <authorList>
            <person name="Schaefers C."/>
            <person name="Blank S."/>
            <person name="Wiebusch S."/>
            <person name="Elleuche S."/>
            <person name="Antranikian G."/>
        </authorList>
    </citation>
    <scope>NUCLEOTIDE SEQUENCE</scope>
    <source>
        <strain evidence="10">GE-1</strain>
    </source>
</reference>
<dbReference type="KEGG" id="tbc:A0O31_01232"/>
<dbReference type="GO" id="GO:0006633">
    <property type="term" value="P:fatty acid biosynthetic process"/>
    <property type="evidence" value="ECO:0007669"/>
    <property type="project" value="UniProtKB-UniRule"/>
</dbReference>
<keyword evidence="4 8" id="KW-0276">Fatty acid metabolism</keyword>
<evidence type="ECO:0000313" key="12">
    <source>
        <dbReference type="Proteomes" id="UP000182993"/>
    </source>
</evidence>
<keyword evidence="1 8" id="KW-0444">Lipid biosynthesis</keyword>
<dbReference type="HAMAP" id="MF_00101">
    <property type="entry name" value="AcpS"/>
    <property type="match status" value="1"/>
</dbReference>
<reference evidence="11 13" key="3">
    <citation type="journal article" date="2022" name="Microbiol. Resour. Announc.">
        <title>Complete Genome Sequences of Thermus Strains Isolated from Senami Hot Spring in Japan.</title>
        <authorList>
            <person name="Miyazaki K."/>
        </authorList>
    </citation>
    <scope>NUCLEOTIDE SEQUENCE [LARGE SCALE GENOMIC DNA]</scope>
    <source>
        <strain evidence="11 13">SNM4-1</strain>
    </source>
</reference>
<comment type="similarity">
    <text evidence="8">Belongs to the P-Pant transferase superfamily. AcpS family.</text>
</comment>
<reference evidence="12" key="1">
    <citation type="submission" date="2016-06" db="EMBL/GenBank/DDBJ databases">
        <title>Whole genome sequencing of Thermus brockianus strain GE-1.</title>
        <authorList>
            <person name="Schaefers C."/>
            <person name="Blank S."/>
            <person name="Wiebusch S."/>
            <person name="Elleuche S."/>
            <person name="Antranikian G."/>
        </authorList>
    </citation>
    <scope>NUCLEOTIDE SEQUENCE [LARGE SCALE GENOMIC DNA]</scope>
    <source>
        <strain evidence="12">GE-1</strain>
    </source>
</reference>
<keyword evidence="2 8" id="KW-0808">Transferase</keyword>
<evidence type="ECO:0000256" key="7">
    <source>
        <dbReference type="ARBA" id="ARBA00023160"/>
    </source>
</evidence>
<evidence type="ECO:0000256" key="6">
    <source>
        <dbReference type="ARBA" id="ARBA00023098"/>
    </source>
</evidence>
<comment type="function">
    <text evidence="8">Transfers the 4'-phosphopantetheine moiety from coenzyme A to a Ser of acyl-carrier-protein.</text>
</comment>
<keyword evidence="8" id="KW-0963">Cytoplasm</keyword>
<organism evidence="10 12">
    <name type="scientific">Thermus brockianus</name>
    <dbReference type="NCBI Taxonomy" id="56956"/>
    <lineage>
        <taxon>Bacteria</taxon>
        <taxon>Thermotogati</taxon>
        <taxon>Deinococcota</taxon>
        <taxon>Deinococci</taxon>
        <taxon>Thermales</taxon>
        <taxon>Thermaceae</taxon>
        <taxon>Thermus</taxon>
    </lineage>
</organism>
<dbReference type="Pfam" id="PF01648">
    <property type="entry name" value="ACPS"/>
    <property type="match status" value="1"/>
</dbReference>
<dbReference type="AlphaFoldDB" id="A0A1J0LSN4"/>
<dbReference type="STRING" id="56956.A0O31_01232"/>
<sequence>MIRAVGADLVEIARVRRLLDRHGERALKRLFAEEEVAYALTHQDPAPSLAARLAAKEAFQKCWPRPLSWREVWVGLEGKRPVLRFAPGLEAELQREGLRAHLTLSHERGMALAVVVLEVKAPSAE</sequence>
<dbReference type="NCBIfam" id="TIGR00556">
    <property type="entry name" value="pantethn_trn"/>
    <property type="match status" value="1"/>
</dbReference>
<evidence type="ECO:0000256" key="4">
    <source>
        <dbReference type="ARBA" id="ARBA00022832"/>
    </source>
</evidence>
<dbReference type="EMBL" id="AP025593">
    <property type="protein sequence ID" value="BDG17368.1"/>
    <property type="molecule type" value="Genomic_DNA"/>
</dbReference>
<dbReference type="InterPro" id="IPR004568">
    <property type="entry name" value="Ppantetheine-prot_Trfase_dom"/>
</dbReference>
<accession>A0A1J0LSN4</accession>
<dbReference type="SUPFAM" id="SSF56214">
    <property type="entry name" value="4'-phosphopantetheinyl transferase"/>
    <property type="match status" value="1"/>
</dbReference>
<dbReference type="InterPro" id="IPR008278">
    <property type="entry name" value="4-PPantetheinyl_Trfase_dom"/>
</dbReference>
<dbReference type="GO" id="GO:0008897">
    <property type="term" value="F:holo-[acyl-carrier-protein] synthase activity"/>
    <property type="evidence" value="ECO:0007669"/>
    <property type="project" value="UniProtKB-UniRule"/>
</dbReference>
<proteinExistence type="inferred from homology"/>
<comment type="cofactor">
    <cofactor evidence="8">
        <name>Mg(2+)</name>
        <dbReference type="ChEBI" id="CHEBI:18420"/>
    </cofactor>
</comment>
<evidence type="ECO:0000256" key="8">
    <source>
        <dbReference type="HAMAP-Rule" id="MF_00101"/>
    </source>
</evidence>
<evidence type="ECO:0000256" key="1">
    <source>
        <dbReference type="ARBA" id="ARBA00022516"/>
    </source>
</evidence>
<dbReference type="InterPro" id="IPR002582">
    <property type="entry name" value="ACPS"/>
</dbReference>
<dbReference type="Proteomes" id="UP000831120">
    <property type="component" value="Chromosome"/>
</dbReference>
<keyword evidence="5 8" id="KW-0460">Magnesium</keyword>
<evidence type="ECO:0000256" key="2">
    <source>
        <dbReference type="ARBA" id="ARBA00022679"/>
    </source>
</evidence>
<keyword evidence="7 8" id="KW-0275">Fatty acid biosynthesis</keyword>
<keyword evidence="6 8" id="KW-0443">Lipid metabolism</keyword>
<evidence type="ECO:0000256" key="5">
    <source>
        <dbReference type="ARBA" id="ARBA00022842"/>
    </source>
</evidence>
<evidence type="ECO:0000313" key="10">
    <source>
        <dbReference type="EMBL" id="APD09369.1"/>
    </source>
</evidence>
<keyword evidence="13" id="KW-1185">Reference proteome</keyword>
<comment type="catalytic activity">
    <reaction evidence="8">
        <text>apo-[ACP] + CoA = holo-[ACP] + adenosine 3',5'-bisphosphate + H(+)</text>
        <dbReference type="Rhea" id="RHEA:12068"/>
        <dbReference type="Rhea" id="RHEA-COMP:9685"/>
        <dbReference type="Rhea" id="RHEA-COMP:9690"/>
        <dbReference type="ChEBI" id="CHEBI:15378"/>
        <dbReference type="ChEBI" id="CHEBI:29999"/>
        <dbReference type="ChEBI" id="CHEBI:57287"/>
        <dbReference type="ChEBI" id="CHEBI:58343"/>
        <dbReference type="ChEBI" id="CHEBI:64479"/>
        <dbReference type="EC" id="2.7.8.7"/>
    </reaction>
</comment>
<evidence type="ECO:0000259" key="9">
    <source>
        <dbReference type="Pfam" id="PF01648"/>
    </source>
</evidence>
<dbReference type="RefSeq" id="WP_071677081.1">
    <property type="nucleotide sequence ID" value="NZ_AP025593.1"/>
</dbReference>
<dbReference type="Gene3D" id="3.90.470.20">
    <property type="entry name" value="4'-phosphopantetheinyl transferase domain"/>
    <property type="match status" value="1"/>
</dbReference>
<dbReference type="Proteomes" id="UP000182993">
    <property type="component" value="Chromosome"/>
</dbReference>
<gene>
    <name evidence="8 10" type="primary">acpS</name>
    <name evidence="10" type="ORF">A0O31_01232</name>
    <name evidence="11" type="ORF">TbrSNM41_21020</name>
</gene>
<dbReference type="NCBIfam" id="NF011256">
    <property type="entry name" value="PRK14662.1"/>
    <property type="match status" value="1"/>
</dbReference>
<feature type="binding site" evidence="8">
    <location>
        <position position="57"/>
    </location>
    <ligand>
        <name>Mg(2+)</name>
        <dbReference type="ChEBI" id="CHEBI:18420"/>
    </ligand>
</feature>
<dbReference type="GO" id="GO:0000287">
    <property type="term" value="F:magnesium ion binding"/>
    <property type="evidence" value="ECO:0007669"/>
    <property type="project" value="UniProtKB-UniRule"/>
</dbReference>
<dbReference type="EC" id="2.7.8.7" evidence="8"/>
<feature type="binding site" evidence="8">
    <location>
        <position position="8"/>
    </location>
    <ligand>
        <name>Mg(2+)</name>
        <dbReference type="ChEBI" id="CHEBI:18420"/>
    </ligand>
</feature>
<dbReference type="GO" id="GO:0005737">
    <property type="term" value="C:cytoplasm"/>
    <property type="evidence" value="ECO:0007669"/>
    <property type="project" value="UniProtKB-SubCell"/>
</dbReference>
<feature type="domain" description="4'-phosphopantetheinyl transferase" evidence="9">
    <location>
        <begin position="4"/>
        <end position="113"/>
    </location>
</feature>
<protein>
    <recommendedName>
        <fullName evidence="8">Holo-[acyl-carrier-protein] synthase</fullName>
        <shortName evidence="8">Holo-ACP synthase</shortName>
        <ecNumber evidence="8">2.7.8.7</ecNumber>
    </recommendedName>
    <alternativeName>
        <fullName evidence="8">4'-phosphopantetheinyl transferase AcpS</fullName>
    </alternativeName>
</protein>
<dbReference type="EMBL" id="CP016312">
    <property type="protein sequence ID" value="APD09369.1"/>
    <property type="molecule type" value="Genomic_DNA"/>
</dbReference>
<keyword evidence="3 8" id="KW-0479">Metal-binding</keyword>
<evidence type="ECO:0000313" key="11">
    <source>
        <dbReference type="EMBL" id="BDG17368.1"/>
    </source>
</evidence>